<evidence type="ECO:0008006" key="4">
    <source>
        <dbReference type="Google" id="ProtNLM"/>
    </source>
</evidence>
<accession>A0ABV2BST0</accession>
<evidence type="ECO:0000313" key="3">
    <source>
        <dbReference type="Proteomes" id="UP001548189"/>
    </source>
</evidence>
<proteinExistence type="predicted"/>
<keyword evidence="3" id="KW-1185">Reference proteome</keyword>
<evidence type="ECO:0000256" key="1">
    <source>
        <dbReference type="SAM" id="Phobius"/>
    </source>
</evidence>
<dbReference type="RefSeq" id="WP_353874573.1">
    <property type="nucleotide sequence ID" value="NZ_JBEVCJ010000006.1"/>
</dbReference>
<comment type="caution">
    <text evidence="2">The sequence shown here is derived from an EMBL/GenBank/DDBJ whole genome shotgun (WGS) entry which is preliminary data.</text>
</comment>
<gene>
    <name evidence="2" type="ORF">ABVT43_07470</name>
</gene>
<reference evidence="2 3" key="1">
    <citation type="submission" date="2024-06" db="EMBL/GenBank/DDBJ databases">
        <authorList>
            <person name="Li F."/>
        </authorList>
    </citation>
    <scope>NUCLEOTIDE SEQUENCE [LARGE SCALE GENOMIC DNA]</scope>
    <source>
        <strain evidence="2 3">GXAS 311</strain>
    </source>
</reference>
<evidence type="ECO:0000313" key="2">
    <source>
        <dbReference type="EMBL" id="MET1254959.1"/>
    </source>
</evidence>
<feature type="transmembrane region" description="Helical" evidence="1">
    <location>
        <begin position="7"/>
        <end position="29"/>
    </location>
</feature>
<keyword evidence="1" id="KW-0812">Transmembrane</keyword>
<keyword evidence="1" id="KW-1133">Transmembrane helix</keyword>
<name>A0ABV2BST0_9GAMM</name>
<dbReference type="EMBL" id="JBEVCJ010000006">
    <property type="protein sequence ID" value="MET1254959.1"/>
    <property type="molecule type" value="Genomic_DNA"/>
</dbReference>
<feature type="transmembrane region" description="Helical" evidence="1">
    <location>
        <begin position="95"/>
        <end position="116"/>
    </location>
</feature>
<sequence>MKQKNAQFIFIGFNLLTCCAIIFLAYDTWRIYNEINQVIIPIEFDNGQYYLILMTAFWVLYGIQWAGLRTQQFNLRYSTQSLLDKMAKFIHQKHLPILIFWFTLCLLLANILPYVIEDKLIQAGYIPCKNTRAISPVSKGHNYLYSKNDC</sequence>
<dbReference type="Proteomes" id="UP001548189">
    <property type="component" value="Unassembled WGS sequence"/>
</dbReference>
<protein>
    <recommendedName>
        <fullName evidence="4">RDD family protein</fullName>
    </recommendedName>
</protein>
<keyword evidence="1" id="KW-0472">Membrane</keyword>
<feature type="transmembrane region" description="Helical" evidence="1">
    <location>
        <begin position="49"/>
        <end position="68"/>
    </location>
</feature>
<organism evidence="2 3">
    <name type="scientific">Aliikangiella maris</name>
    <dbReference type="NCBI Taxonomy" id="3162458"/>
    <lineage>
        <taxon>Bacteria</taxon>
        <taxon>Pseudomonadati</taxon>
        <taxon>Pseudomonadota</taxon>
        <taxon>Gammaproteobacteria</taxon>
        <taxon>Oceanospirillales</taxon>
        <taxon>Pleioneaceae</taxon>
        <taxon>Aliikangiella</taxon>
    </lineage>
</organism>